<dbReference type="PROSITE" id="PS51708">
    <property type="entry name" value="CHAD"/>
    <property type="match status" value="1"/>
</dbReference>
<organism evidence="3">
    <name type="scientific">Deinococcus sp. VB142</name>
    <dbReference type="NCBI Taxonomy" id="3112952"/>
    <lineage>
        <taxon>Bacteria</taxon>
        <taxon>Thermotogati</taxon>
        <taxon>Deinococcota</taxon>
        <taxon>Deinococci</taxon>
        <taxon>Deinococcales</taxon>
        <taxon>Deinococcaceae</taxon>
        <taxon>Deinococcus</taxon>
    </lineage>
</organism>
<gene>
    <name evidence="3" type="ORF">WDJ50_10200</name>
</gene>
<dbReference type="InterPro" id="IPR007899">
    <property type="entry name" value="CHAD_dom"/>
</dbReference>
<evidence type="ECO:0000259" key="2">
    <source>
        <dbReference type="PROSITE" id="PS51708"/>
    </source>
</evidence>
<feature type="domain" description="CHAD" evidence="2">
    <location>
        <begin position="1"/>
        <end position="243"/>
    </location>
</feature>
<evidence type="ECO:0000256" key="1">
    <source>
        <dbReference type="SAM" id="MobiDB-lite"/>
    </source>
</evidence>
<sequence length="252" mass="28762">MTKASKAKANKKTSAASLDERLGELWPRLTQGDPGAVHEARKLTRKVAAEQAVTGAPKKVRHAWRDLRRAVAPLRDHDVAGEHLAAALKEQGRPQSEITAFRRDWAAQREQLLTQVQWPEQPPTLERPSKFGRRARRALAHAAQDLLEDTPAVLRARKADIWHEWRKSLKHYRYTLELVGKSPQSLSEILDALGRMQDAEVVRGLLEQQNLLPDQREALLAREKKARTDAQHKVRTLWPELEAHLREMAEQD</sequence>
<proteinExistence type="predicted"/>
<dbReference type="InterPro" id="IPR038186">
    <property type="entry name" value="CHAD_dom_sf"/>
</dbReference>
<dbReference type="RefSeq" id="WP_339094759.1">
    <property type="nucleotide sequence ID" value="NZ_CP149782.1"/>
</dbReference>
<protein>
    <submittedName>
        <fullName evidence="3">CHAD domain-containing protein</fullName>
    </submittedName>
</protein>
<dbReference type="EMBL" id="CP149782">
    <property type="protein sequence ID" value="WYF43785.1"/>
    <property type="molecule type" value="Genomic_DNA"/>
</dbReference>
<dbReference type="Pfam" id="PF05235">
    <property type="entry name" value="CHAD"/>
    <property type="match status" value="1"/>
</dbReference>
<accession>A0AAU6PZF0</accession>
<dbReference type="PANTHER" id="PTHR39339">
    <property type="entry name" value="SLR1444 PROTEIN"/>
    <property type="match status" value="1"/>
</dbReference>
<feature type="compositionally biased region" description="Basic residues" evidence="1">
    <location>
        <begin position="1"/>
        <end position="11"/>
    </location>
</feature>
<reference evidence="3" key="1">
    <citation type="submission" date="2024-03" db="EMBL/GenBank/DDBJ databases">
        <title>Deinococcus weizhi sp. nov., isolated from human skin.</title>
        <authorList>
            <person name="Wei Z."/>
            <person name="Tian F."/>
            <person name="Yang C."/>
            <person name="Xin L.T."/>
            <person name="Wen Z.J."/>
            <person name="Lan K.C."/>
            <person name="Yu L."/>
            <person name="Zhe W."/>
            <person name="Dan F.D."/>
            <person name="Jun W."/>
            <person name="Rui Z."/>
            <person name="Yong X.J."/>
            <person name="Ting Y."/>
            <person name="Wei X."/>
            <person name="Xu Z.G."/>
            <person name="Xin Z."/>
            <person name="Dong F.G."/>
            <person name="Ni X.M."/>
            <person name="Zheng M.G."/>
            <person name="Chun Y."/>
            <person name="Qian W.X."/>
        </authorList>
    </citation>
    <scope>NUCLEOTIDE SEQUENCE</scope>
    <source>
        <strain evidence="3">VB142</strain>
    </source>
</reference>
<feature type="region of interest" description="Disordered" evidence="1">
    <location>
        <begin position="1"/>
        <end position="34"/>
    </location>
</feature>
<dbReference type="PANTHER" id="PTHR39339:SF1">
    <property type="entry name" value="CHAD DOMAIN-CONTAINING PROTEIN"/>
    <property type="match status" value="1"/>
</dbReference>
<dbReference type="AlphaFoldDB" id="A0AAU6PZF0"/>
<dbReference type="Gene3D" id="1.40.20.10">
    <property type="entry name" value="CHAD domain"/>
    <property type="match status" value="1"/>
</dbReference>
<name>A0AAU6PZF0_9DEIO</name>
<evidence type="ECO:0000313" key="3">
    <source>
        <dbReference type="EMBL" id="WYF43785.1"/>
    </source>
</evidence>
<dbReference type="SMART" id="SM00880">
    <property type="entry name" value="CHAD"/>
    <property type="match status" value="1"/>
</dbReference>